<organism evidence="3 4">
    <name type="scientific">Roridomyces roridus</name>
    <dbReference type="NCBI Taxonomy" id="1738132"/>
    <lineage>
        <taxon>Eukaryota</taxon>
        <taxon>Fungi</taxon>
        <taxon>Dikarya</taxon>
        <taxon>Basidiomycota</taxon>
        <taxon>Agaricomycotina</taxon>
        <taxon>Agaricomycetes</taxon>
        <taxon>Agaricomycetidae</taxon>
        <taxon>Agaricales</taxon>
        <taxon>Marasmiineae</taxon>
        <taxon>Mycenaceae</taxon>
        <taxon>Roridomyces</taxon>
    </lineage>
</organism>
<evidence type="ECO:0000256" key="1">
    <source>
        <dbReference type="SAM" id="Phobius"/>
    </source>
</evidence>
<feature type="transmembrane region" description="Helical" evidence="1">
    <location>
        <begin position="100"/>
        <end position="121"/>
    </location>
</feature>
<feature type="transmembrane region" description="Helical" evidence="1">
    <location>
        <begin position="241"/>
        <end position="262"/>
    </location>
</feature>
<feature type="transmembrane region" description="Helical" evidence="1">
    <location>
        <begin position="215"/>
        <end position="235"/>
    </location>
</feature>
<feature type="transmembrane region" description="Helical" evidence="1">
    <location>
        <begin position="30"/>
        <end position="49"/>
    </location>
</feature>
<sequence length="316" mass="35240">MSSQDSAAAAAAALALVAEMDQLGGPMLIGALLSAIFYGVTLLQTYLYYDKYGREDSWLLLSLVGFLTFIDLLAIILNIDAMWYFFIANFGNPFIFLTPYWTYLVPIAMSVLIGSTVQWFYALRVWRLGKREFIAPIVIAILAIVSLVTMTMYVALAMIRGLTAIPKITWLSTTSLSCSLAADIIIATAMIFYLSQNGQKGFKKTDHVLRKLMVYTINTGVVTTICNIITLILGLKYPTSFLNTLTFFLLSKCYMNSMLAFLNARESLRVQAGTVRSFNLSHMHHHHTATPADIEVQVEATTTYTRDHEMTLKASL</sequence>
<proteinExistence type="predicted"/>
<keyword evidence="1" id="KW-0472">Membrane</keyword>
<dbReference type="PANTHER" id="PTHR40465">
    <property type="entry name" value="CHROMOSOME 1, WHOLE GENOME SHOTGUN SEQUENCE"/>
    <property type="match status" value="1"/>
</dbReference>
<protein>
    <recommendedName>
        <fullName evidence="2">DUF6534 domain-containing protein</fullName>
    </recommendedName>
</protein>
<dbReference type="Proteomes" id="UP001221142">
    <property type="component" value="Unassembled WGS sequence"/>
</dbReference>
<feature type="domain" description="DUF6534" evidence="2">
    <location>
        <begin position="179"/>
        <end position="267"/>
    </location>
</feature>
<feature type="transmembrane region" description="Helical" evidence="1">
    <location>
        <begin position="58"/>
        <end position="88"/>
    </location>
</feature>
<dbReference type="InterPro" id="IPR045339">
    <property type="entry name" value="DUF6534"/>
</dbReference>
<evidence type="ECO:0000313" key="3">
    <source>
        <dbReference type="EMBL" id="KAJ7611295.1"/>
    </source>
</evidence>
<keyword evidence="4" id="KW-1185">Reference proteome</keyword>
<evidence type="ECO:0000259" key="2">
    <source>
        <dbReference type="Pfam" id="PF20152"/>
    </source>
</evidence>
<evidence type="ECO:0000313" key="4">
    <source>
        <dbReference type="Proteomes" id="UP001221142"/>
    </source>
</evidence>
<dbReference type="Pfam" id="PF20152">
    <property type="entry name" value="DUF6534"/>
    <property type="match status" value="1"/>
</dbReference>
<dbReference type="PANTHER" id="PTHR40465:SF1">
    <property type="entry name" value="DUF6534 DOMAIN-CONTAINING PROTEIN"/>
    <property type="match status" value="1"/>
</dbReference>
<accession>A0AAD7B5K3</accession>
<name>A0AAD7B5K3_9AGAR</name>
<keyword evidence="1" id="KW-0812">Transmembrane</keyword>
<dbReference type="AlphaFoldDB" id="A0AAD7B5K3"/>
<dbReference type="EMBL" id="JARKIF010000033">
    <property type="protein sequence ID" value="KAJ7611295.1"/>
    <property type="molecule type" value="Genomic_DNA"/>
</dbReference>
<keyword evidence="1" id="KW-1133">Transmembrane helix</keyword>
<feature type="transmembrane region" description="Helical" evidence="1">
    <location>
        <begin position="168"/>
        <end position="194"/>
    </location>
</feature>
<gene>
    <name evidence="3" type="ORF">FB45DRAFT_941481</name>
</gene>
<reference evidence="3" key="1">
    <citation type="submission" date="2023-03" db="EMBL/GenBank/DDBJ databases">
        <title>Massive genome expansion in bonnet fungi (Mycena s.s.) driven by repeated elements and novel gene families across ecological guilds.</title>
        <authorList>
            <consortium name="Lawrence Berkeley National Laboratory"/>
            <person name="Harder C.B."/>
            <person name="Miyauchi S."/>
            <person name="Viragh M."/>
            <person name="Kuo A."/>
            <person name="Thoen E."/>
            <person name="Andreopoulos B."/>
            <person name="Lu D."/>
            <person name="Skrede I."/>
            <person name="Drula E."/>
            <person name="Henrissat B."/>
            <person name="Morin E."/>
            <person name="Kohler A."/>
            <person name="Barry K."/>
            <person name="LaButti K."/>
            <person name="Morin E."/>
            <person name="Salamov A."/>
            <person name="Lipzen A."/>
            <person name="Mereny Z."/>
            <person name="Hegedus B."/>
            <person name="Baldrian P."/>
            <person name="Stursova M."/>
            <person name="Weitz H."/>
            <person name="Taylor A."/>
            <person name="Grigoriev I.V."/>
            <person name="Nagy L.G."/>
            <person name="Martin F."/>
            <person name="Kauserud H."/>
        </authorList>
    </citation>
    <scope>NUCLEOTIDE SEQUENCE</scope>
    <source>
        <strain evidence="3">9284</strain>
    </source>
</reference>
<feature type="transmembrane region" description="Helical" evidence="1">
    <location>
        <begin position="133"/>
        <end position="156"/>
    </location>
</feature>
<comment type="caution">
    <text evidence="3">The sequence shown here is derived from an EMBL/GenBank/DDBJ whole genome shotgun (WGS) entry which is preliminary data.</text>
</comment>